<evidence type="ECO:0008006" key="3">
    <source>
        <dbReference type="Google" id="ProtNLM"/>
    </source>
</evidence>
<protein>
    <recommendedName>
        <fullName evidence="3">Helix-turn-helix domain-containing protein</fullName>
    </recommendedName>
</protein>
<evidence type="ECO:0000313" key="2">
    <source>
        <dbReference type="Proteomes" id="UP001219297"/>
    </source>
</evidence>
<organism evidence="1 2">
    <name type="scientific">Actinotignum sanguinis</name>
    <dbReference type="NCBI Taxonomy" id="1445614"/>
    <lineage>
        <taxon>Bacteria</taxon>
        <taxon>Bacillati</taxon>
        <taxon>Actinomycetota</taxon>
        <taxon>Actinomycetes</taxon>
        <taxon>Actinomycetales</taxon>
        <taxon>Actinomycetaceae</taxon>
        <taxon>Actinotignum</taxon>
    </lineage>
</organism>
<keyword evidence="2" id="KW-1185">Reference proteome</keyword>
<evidence type="ECO:0000313" key="1">
    <source>
        <dbReference type="EMBL" id="MDE1655789.1"/>
    </source>
</evidence>
<accession>A0ABT5V4V1</accession>
<dbReference type="EMBL" id="JARBHI010000002">
    <property type="protein sequence ID" value="MDE1655789.1"/>
    <property type="molecule type" value="Genomic_DNA"/>
</dbReference>
<comment type="caution">
    <text evidence="1">The sequence shown here is derived from an EMBL/GenBank/DDBJ whole genome shotgun (WGS) entry which is preliminary data.</text>
</comment>
<name>A0ABT5V4V1_9ACTO</name>
<proteinExistence type="predicted"/>
<dbReference type="RefSeq" id="WP_274758767.1">
    <property type="nucleotide sequence ID" value="NZ_CAMXYX010000006.1"/>
</dbReference>
<reference evidence="1 2" key="1">
    <citation type="submission" date="2023-02" db="EMBL/GenBank/DDBJ databases">
        <title>Defining the Infant Male Urobiome and Moving Towards Mechanisms in Urobiome Research.</title>
        <authorList>
            <person name="Reasoner S."/>
            <person name="Flores V."/>
            <person name="Van Horn G."/>
            <person name="Morales G."/>
            <person name="Peard L."/>
            <person name="Abelson B."/>
            <person name="Manuel C."/>
            <person name="Lee J."/>
            <person name="Baker B."/>
            <person name="Williams T."/>
            <person name="Schmitz J."/>
            <person name="Clayton D."/>
            <person name="Hadjifrangiskou M."/>
        </authorList>
    </citation>
    <scope>NUCLEOTIDE SEQUENCE [LARGE SCALE GENOMIC DNA]</scope>
    <source>
        <strain evidence="1 2">AS1053</strain>
    </source>
</reference>
<sequence length="86" mass="9387">MNFLSARELSSRIGGAVSSRTLLRWARAGHINNARQLASGRIVFLPEAVGEIITPIDHENHHDRDDAGNANVQRSDVIAGQLEIFG</sequence>
<dbReference type="Proteomes" id="UP001219297">
    <property type="component" value="Unassembled WGS sequence"/>
</dbReference>
<gene>
    <name evidence="1" type="ORF">PWJ81_01735</name>
</gene>